<proteinExistence type="predicted"/>
<name>A0ABR1SB04_9PEZI</name>
<evidence type="ECO:0000313" key="1">
    <source>
        <dbReference type="EMBL" id="KAK8029015.1"/>
    </source>
</evidence>
<accession>A0ABR1SB04</accession>
<dbReference type="Proteomes" id="UP001396898">
    <property type="component" value="Unassembled WGS sequence"/>
</dbReference>
<dbReference type="EMBL" id="JAQQWI010000007">
    <property type="protein sequence ID" value="KAK8029015.1"/>
    <property type="molecule type" value="Genomic_DNA"/>
</dbReference>
<evidence type="ECO:0000313" key="2">
    <source>
        <dbReference type="Proteomes" id="UP001396898"/>
    </source>
</evidence>
<protein>
    <submittedName>
        <fullName evidence="1">Uncharacterized protein</fullName>
    </submittedName>
</protein>
<keyword evidence="2" id="KW-1185">Reference proteome</keyword>
<organism evidence="1 2">
    <name type="scientific">Apiospora marii</name>
    <dbReference type="NCBI Taxonomy" id="335849"/>
    <lineage>
        <taxon>Eukaryota</taxon>
        <taxon>Fungi</taxon>
        <taxon>Dikarya</taxon>
        <taxon>Ascomycota</taxon>
        <taxon>Pezizomycotina</taxon>
        <taxon>Sordariomycetes</taxon>
        <taxon>Xylariomycetidae</taxon>
        <taxon>Amphisphaeriales</taxon>
        <taxon>Apiosporaceae</taxon>
        <taxon>Apiospora</taxon>
    </lineage>
</organism>
<sequence length="115" mass="13445">MFFDRTRPEDPALTQYKLCHSKQQGRQTGTLRVNFAADTFVDGGRSLSWRVIERDDCDDFLKVPTKRHKFLTSVLGDSQYNQVIRTMNDHRIPLETPFLFDTTKTRKRLAPRNLA</sequence>
<comment type="caution">
    <text evidence="1">The sequence shown here is derived from an EMBL/GenBank/DDBJ whole genome shotgun (WGS) entry which is preliminary data.</text>
</comment>
<reference evidence="1 2" key="1">
    <citation type="submission" date="2023-01" db="EMBL/GenBank/DDBJ databases">
        <title>Analysis of 21 Apiospora genomes using comparative genomics revels a genus with tremendous synthesis potential of carbohydrate active enzymes and secondary metabolites.</title>
        <authorList>
            <person name="Sorensen T."/>
        </authorList>
    </citation>
    <scope>NUCLEOTIDE SEQUENCE [LARGE SCALE GENOMIC DNA]</scope>
    <source>
        <strain evidence="1 2">CBS 20057</strain>
    </source>
</reference>
<gene>
    <name evidence="1" type="ORF">PG991_006071</name>
</gene>